<organism evidence="2 3">
    <name type="scientific">[Clostridium] asparagiforme DSM 15981</name>
    <dbReference type="NCBI Taxonomy" id="518636"/>
    <lineage>
        <taxon>Bacteria</taxon>
        <taxon>Bacillati</taxon>
        <taxon>Bacillota</taxon>
        <taxon>Clostridia</taxon>
        <taxon>Lachnospirales</taxon>
        <taxon>Lachnospiraceae</taxon>
        <taxon>Enterocloster</taxon>
    </lineage>
</organism>
<dbReference type="Proteomes" id="UP000004756">
    <property type="component" value="Unassembled WGS sequence"/>
</dbReference>
<evidence type="ECO:0000313" key="3">
    <source>
        <dbReference type="Proteomes" id="UP000004756"/>
    </source>
</evidence>
<name>C0D1M8_9FIRM</name>
<feature type="region of interest" description="Disordered" evidence="1">
    <location>
        <begin position="291"/>
        <end position="318"/>
    </location>
</feature>
<accession>C0D1M8</accession>
<dbReference type="EMBL" id="ACCJ01000229">
    <property type="protein sequence ID" value="EEG54763.1"/>
    <property type="molecule type" value="Genomic_DNA"/>
</dbReference>
<reference evidence="2 3" key="1">
    <citation type="submission" date="2009-02" db="EMBL/GenBank/DDBJ databases">
        <title>Draft genome sequence of Clostridium asparagiforme (DSM 15981).</title>
        <authorList>
            <person name="Sudarsanam P."/>
            <person name="Ley R."/>
            <person name="Guruge J."/>
            <person name="Turnbaugh P.J."/>
            <person name="Mahowald M."/>
            <person name="Liep D."/>
            <person name="Gordon J."/>
        </authorList>
    </citation>
    <scope>NUCLEOTIDE SEQUENCE [LARGE SCALE GENOMIC DNA]</scope>
    <source>
        <strain evidence="2 3">DSM 15981</strain>
    </source>
</reference>
<dbReference type="HOGENOM" id="CLU_743353_0_0_9"/>
<feature type="compositionally biased region" description="Gly residues" evidence="1">
    <location>
        <begin position="308"/>
        <end position="318"/>
    </location>
</feature>
<dbReference type="AlphaFoldDB" id="C0D1M8"/>
<proteinExistence type="predicted"/>
<sequence length="372" mass="40894">MPGRLIECGNEKRRSERSLASQALRSFAGRAKLAFTDAAPVILFFLIAFYSILWLFGVKYIIVVSVLATLFKVRCRKRQTMAKLLSMAAVQLSLAVLAFFAGHWLILCVILNILVPFLLVFLQSTQFNQKGYFTSAMGFVFFQLNPVSVSEFGRFLCAMTYGLLLLAGALLIYSRGRERDVDYGLERRGLEVLAGHLSAWAAGEENAEAGELLSIQRALCKQVEQSRGISYAVKREGQIHYMAALLFQRSAYFLMVLREKGIGEGGEAFSSAVMRFFAGVQQVLARHRHKGRRGWGGERFPGAARTRGGAGPGGGDAGGWNRPLWGADGFPAAHPFKPPGAERFPECSRKKAVRGNGPVFVLDSPQVPAGYL</sequence>
<gene>
    <name evidence="2" type="ORF">CLOSTASPAR_03166</name>
</gene>
<keyword evidence="3" id="KW-1185">Reference proteome</keyword>
<protein>
    <submittedName>
        <fullName evidence="2">Uncharacterized protein</fullName>
    </submittedName>
</protein>
<evidence type="ECO:0000313" key="2">
    <source>
        <dbReference type="EMBL" id="EEG54763.1"/>
    </source>
</evidence>
<evidence type="ECO:0000256" key="1">
    <source>
        <dbReference type="SAM" id="MobiDB-lite"/>
    </source>
</evidence>
<comment type="caution">
    <text evidence="2">The sequence shown here is derived from an EMBL/GenBank/DDBJ whole genome shotgun (WGS) entry which is preliminary data.</text>
</comment>